<dbReference type="RefSeq" id="XP_016254679.1">
    <property type="nucleotide sequence ID" value="XM_016387751.1"/>
</dbReference>
<dbReference type="GO" id="GO:0000981">
    <property type="term" value="F:DNA-binding transcription factor activity, RNA polymerase II-specific"/>
    <property type="evidence" value="ECO:0007669"/>
    <property type="project" value="InterPro"/>
</dbReference>
<evidence type="ECO:0000256" key="4">
    <source>
        <dbReference type="ARBA" id="ARBA00023163"/>
    </source>
</evidence>
<evidence type="ECO:0000313" key="9">
    <source>
        <dbReference type="Proteomes" id="UP000054466"/>
    </source>
</evidence>
<dbReference type="InterPro" id="IPR001138">
    <property type="entry name" value="Zn2Cys6_DnaBD"/>
</dbReference>
<dbReference type="GeneID" id="27340435"/>
<proteinExistence type="predicted"/>
<evidence type="ECO:0000256" key="2">
    <source>
        <dbReference type="ARBA" id="ARBA00023015"/>
    </source>
</evidence>
<dbReference type="InterPro" id="IPR007219">
    <property type="entry name" value="XnlR_reg_dom"/>
</dbReference>
<gene>
    <name evidence="8" type="ORF">PV07_01241</name>
</gene>
<dbReference type="HOGENOM" id="CLU_008511_2_2_1"/>
<dbReference type="CDD" id="cd00067">
    <property type="entry name" value="GAL4"/>
    <property type="match status" value="1"/>
</dbReference>
<keyword evidence="2" id="KW-0805">Transcription regulation</keyword>
<dbReference type="GO" id="GO:0003677">
    <property type="term" value="F:DNA binding"/>
    <property type="evidence" value="ECO:0007669"/>
    <property type="project" value="UniProtKB-KW"/>
</dbReference>
<keyword evidence="9" id="KW-1185">Reference proteome</keyword>
<evidence type="ECO:0000256" key="6">
    <source>
        <dbReference type="SAM" id="MobiDB-lite"/>
    </source>
</evidence>
<reference evidence="8 9" key="1">
    <citation type="submission" date="2015-01" db="EMBL/GenBank/DDBJ databases">
        <title>The Genome Sequence of Cladophialophora immunda CBS83496.</title>
        <authorList>
            <consortium name="The Broad Institute Genomics Platform"/>
            <person name="Cuomo C."/>
            <person name="de Hoog S."/>
            <person name="Gorbushina A."/>
            <person name="Stielow B."/>
            <person name="Teixiera M."/>
            <person name="Abouelleil A."/>
            <person name="Chapman S.B."/>
            <person name="Priest M."/>
            <person name="Young S.K."/>
            <person name="Wortman J."/>
            <person name="Nusbaum C."/>
            <person name="Birren B."/>
        </authorList>
    </citation>
    <scope>NUCLEOTIDE SEQUENCE [LARGE SCALE GENOMIC DNA]</scope>
    <source>
        <strain evidence="8 9">CBS 83496</strain>
    </source>
</reference>
<keyword evidence="4" id="KW-0804">Transcription</keyword>
<dbReference type="VEuPathDB" id="FungiDB:PV07_01241"/>
<evidence type="ECO:0000313" key="8">
    <source>
        <dbReference type="EMBL" id="KIW34463.1"/>
    </source>
</evidence>
<dbReference type="PROSITE" id="PS50048">
    <property type="entry name" value="ZN2_CY6_FUNGAL_2"/>
    <property type="match status" value="1"/>
</dbReference>
<dbReference type="EMBL" id="KN847040">
    <property type="protein sequence ID" value="KIW34463.1"/>
    <property type="molecule type" value="Genomic_DNA"/>
</dbReference>
<dbReference type="Pfam" id="PF04082">
    <property type="entry name" value="Fungal_trans"/>
    <property type="match status" value="1"/>
</dbReference>
<dbReference type="CDD" id="cd12148">
    <property type="entry name" value="fungal_TF_MHR"/>
    <property type="match status" value="1"/>
</dbReference>
<keyword evidence="3" id="KW-0238">DNA-binding</keyword>
<dbReference type="Proteomes" id="UP000054466">
    <property type="component" value="Unassembled WGS sequence"/>
</dbReference>
<evidence type="ECO:0000256" key="1">
    <source>
        <dbReference type="ARBA" id="ARBA00022723"/>
    </source>
</evidence>
<dbReference type="SMART" id="SM00906">
    <property type="entry name" value="Fungal_trans"/>
    <property type="match status" value="1"/>
</dbReference>
<name>A0A0D2CTI8_9EURO</name>
<dbReference type="PANTHER" id="PTHR46910:SF1">
    <property type="entry name" value="MISCELLANEOUS ZN(II)2CYS6 TRANSCRIPTION FACTOR (EUROFUNG)-RELATED"/>
    <property type="match status" value="1"/>
</dbReference>
<dbReference type="InterPro" id="IPR050987">
    <property type="entry name" value="AtrR-like"/>
</dbReference>
<dbReference type="PROSITE" id="PS00463">
    <property type="entry name" value="ZN2_CY6_FUNGAL_1"/>
    <property type="match status" value="1"/>
</dbReference>
<organism evidence="8 9">
    <name type="scientific">Cladophialophora immunda</name>
    <dbReference type="NCBI Taxonomy" id="569365"/>
    <lineage>
        <taxon>Eukaryota</taxon>
        <taxon>Fungi</taxon>
        <taxon>Dikarya</taxon>
        <taxon>Ascomycota</taxon>
        <taxon>Pezizomycotina</taxon>
        <taxon>Eurotiomycetes</taxon>
        <taxon>Chaetothyriomycetidae</taxon>
        <taxon>Chaetothyriales</taxon>
        <taxon>Herpotrichiellaceae</taxon>
        <taxon>Cladophialophora</taxon>
    </lineage>
</organism>
<keyword evidence="1" id="KW-0479">Metal-binding</keyword>
<dbReference type="OrthoDB" id="424974at2759"/>
<feature type="region of interest" description="Disordered" evidence="6">
    <location>
        <begin position="164"/>
        <end position="184"/>
    </location>
</feature>
<evidence type="ECO:0000259" key="7">
    <source>
        <dbReference type="PROSITE" id="PS50048"/>
    </source>
</evidence>
<sequence>MDPRTSQLYGGGVDRLRSGLACLTCRKRKNKCDGSRPACGFCNKRSLTCIYDDSAKYSAANRGYVETLERKIRKLEQELGQRRDAPSYVAPTARQSTDEALVQDFQWQNPRVRTRAIPLHDMHPVLPDPDCTSLEKDHDLVKVIKYGEISIHSALADFGVAPSGTSPSDARATHGDAESENSSIQDADAMIREEQYPLDDSFVLPPRALANRLVDLFFDHVYPIVPLVHEPSFRKEVDALYTDRRSGSIAFRSMVNAVFAYGCDYLDLGLARTYELSQDFHERATDLILLVCYELASLEVVQALLLVTLHLNSSMQFHRMWVNTGLLVRTAQALNLHVDPSAWNIRVIEKELRKRLWWSIYSLDRFISLKHGRPPALDVKAGHSVPPTAVDDDQIFPTYIASSSGRPPSQLLFFIHLMDLIHISEISLSSGGSSAPWKLSQEVNHDANRNHDTRGAIYTQTSVALEQESKLSTWLDNLPEHLRFNYANTDPKLRMQQRSLQIRYLHTRLMIHRPNMIFALKFDSRKENLCRNDTFFQSILSASIEQCIQCCTELLSLVKEYYEQKSLGPWWLLLQFIFTTLATLCAVRARRNSVPNLDDGNIDTTIDKAMGLLRSFGDIHPTLGPVPHPETMARLRSPTNNRVLHPSLPTATCTIQPTPSRTSPRLQNPAEYQPHDLFLHNPDQSLEDCTAELFSDVTFGGFNFGALDPILQA</sequence>
<dbReference type="GO" id="GO:0008270">
    <property type="term" value="F:zinc ion binding"/>
    <property type="evidence" value="ECO:0007669"/>
    <property type="project" value="InterPro"/>
</dbReference>
<keyword evidence="5" id="KW-0539">Nucleus</keyword>
<evidence type="ECO:0000256" key="5">
    <source>
        <dbReference type="ARBA" id="ARBA00023242"/>
    </source>
</evidence>
<protein>
    <recommendedName>
        <fullName evidence="7">Zn(2)-C6 fungal-type domain-containing protein</fullName>
    </recommendedName>
</protein>
<accession>A0A0D2CTI8</accession>
<feature type="domain" description="Zn(2)-C6 fungal-type" evidence="7">
    <location>
        <begin position="21"/>
        <end position="51"/>
    </location>
</feature>
<dbReference type="SUPFAM" id="SSF57701">
    <property type="entry name" value="Zn2/Cys6 DNA-binding domain"/>
    <property type="match status" value="1"/>
</dbReference>
<evidence type="ECO:0000256" key="3">
    <source>
        <dbReference type="ARBA" id="ARBA00023125"/>
    </source>
</evidence>
<dbReference type="PANTHER" id="PTHR46910">
    <property type="entry name" value="TRANSCRIPTION FACTOR PDR1"/>
    <property type="match status" value="1"/>
</dbReference>
<dbReference type="Pfam" id="PF00172">
    <property type="entry name" value="Zn_clus"/>
    <property type="match status" value="1"/>
</dbReference>
<dbReference type="GO" id="GO:0006351">
    <property type="term" value="P:DNA-templated transcription"/>
    <property type="evidence" value="ECO:0007669"/>
    <property type="project" value="InterPro"/>
</dbReference>
<dbReference type="AlphaFoldDB" id="A0A0D2CTI8"/>
<dbReference type="Gene3D" id="4.10.240.10">
    <property type="entry name" value="Zn(2)-C6 fungal-type DNA-binding domain"/>
    <property type="match status" value="1"/>
</dbReference>
<dbReference type="SMART" id="SM00066">
    <property type="entry name" value="GAL4"/>
    <property type="match status" value="1"/>
</dbReference>
<dbReference type="InterPro" id="IPR036864">
    <property type="entry name" value="Zn2-C6_fun-type_DNA-bd_sf"/>
</dbReference>